<dbReference type="RefSeq" id="XP_011778097.1">
    <property type="nucleotide sequence ID" value="XM_011779795.1"/>
</dbReference>
<feature type="region of interest" description="Disordered" evidence="6">
    <location>
        <begin position="950"/>
        <end position="982"/>
    </location>
</feature>
<comment type="subcellular location">
    <subcellularLocation>
        <location evidence="5">Nucleus</location>
    </subcellularLocation>
</comment>
<evidence type="ECO:0000256" key="5">
    <source>
        <dbReference type="RuleBase" id="RU365033"/>
    </source>
</evidence>
<dbReference type="GO" id="GO:0004528">
    <property type="term" value="F:phosphodiesterase I activity"/>
    <property type="evidence" value="ECO:0007669"/>
    <property type="project" value="UniProtKB-EC"/>
</dbReference>
<evidence type="ECO:0000256" key="2">
    <source>
        <dbReference type="ARBA" id="ARBA00022723"/>
    </source>
</evidence>
<dbReference type="GO" id="GO:0017108">
    <property type="term" value="F:5'-flap endonuclease activity"/>
    <property type="evidence" value="ECO:0007669"/>
    <property type="project" value="TreeGrafter"/>
</dbReference>
<sequence>MTGDVCPSSRDLERALSLPMVEAFHVSAWYVLQYYEKAIDSSDLLSLRRLITLSLNNLCRSEEAADGIEAFELLLRMALRDAKWLRVRCIETQYSCFIRVASALEELNITPIAKYVISDTRSEGEQLVRVLDGKAIFRPPLGCREEIREILRTARVHELQQLDRCVRYEDVPPSHNHSAVHYTSAGNHSYGGESITGVQTAGRSSWNAKGCSSRLLPEKEDLIDRILSVSDEEGQLASAWDRTVGPICCVHQLFRDSILKISELIHEVTAPSIRDDICKYPGSAPAGCRSSDTTILKIVSKLMLRQSSDLRGPWMLWPQACRIVGGESSGGVVPLLASSPKALVSFREATELCQRLCELRHAKTLKQCSADLVLEYHSTIEKKLALLDSRPLTADDCADETARRKRTYSVTTCADVSDGCALSVEELLHHGGLLYEHLLHFLPKYRWFACAELLVPLLQAHKRWDLVNMWLRKLLDEPVYVVSTSFGTPTFPMYYRYEKRGKWWNLLAQGHAHLGDKEGAFQLLEKRQSAWREQDSPQRYLRMERAEELPVSIQRRARLLCALFRVGRGRNSGSQKAVALYNAVGEHHRLHFYRRSDRIAIERTLLSLQSFLRRWTPTSPNLSSFTAHMLSAPETTIPGDKDHSDATFWGDTKPSTGCFSAEKCVLRWFGLPKVHESGDGTCRPSSWTGLHCKGRWVNYLGRLLLWDAFHFDPDALPRGNESMTGSVPEFVWLSPVQETPLDLETSSISFQQRRRHIIEKSLRFFERCSRDVLIYYVRQRCVSENSGACEDNSKQKSNSSSLKEPLHANDVGADFISGDENFVPLGQPVRSPNSQEKDGPTASFIPAEQLLDPEEFPLFDLLQAVPQGALCALLRCLYLPPPEDGYSVHFDSFPDLVLWREVPSQPDGYEFKLVEVLGPNESLSEKQISTIDTLLRCKFDVTVAHVTDVDEGKKKSNRSKGRHDGTEHGRGRNRQDGAHPPV</sequence>
<dbReference type="GO" id="GO:0008409">
    <property type="term" value="F:5'-3' exonuclease activity"/>
    <property type="evidence" value="ECO:0007669"/>
    <property type="project" value="TreeGrafter"/>
</dbReference>
<dbReference type="Proteomes" id="UP000002316">
    <property type="component" value="Chromosome 10"/>
</dbReference>
<evidence type="ECO:0000313" key="8">
    <source>
        <dbReference type="EMBL" id="CBH15833.1"/>
    </source>
</evidence>
<comment type="function">
    <text evidence="5">Nuclease required for the repair of DNA interstrand cross-links (ICL). Acts as a 5'-3' exonuclease that anchors at a cut end of DNA and cleaves DNA successively at every third nucleotide, allowing to excise an ICL from one strand through flanking incisions.</text>
</comment>
<dbReference type="OrthoDB" id="76364at2759"/>
<keyword evidence="2 5" id="KW-0479">Metal-binding</keyword>
<name>D0A3I9_TRYB9</name>
<dbReference type="VEuPathDB" id="TriTrypDB:Tbg972.10.9240"/>
<keyword evidence="1 5" id="KW-0540">Nuclease</keyword>
<accession>D0A3I9</accession>
<comment type="cofactor">
    <cofactor evidence="5">
        <name>Mg(2+)</name>
        <dbReference type="ChEBI" id="CHEBI:18420"/>
    </cofactor>
    <cofactor evidence="5">
        <name>Mn(2+)</name>
        <dbReference type="ChEBI" id="CHEBI:29035"/>
    </cofactor>
</comment>
<evidence type="ECO:0000313" key="9">
    <source>
        <dbReference type="Proteomes" id="UP000002316"/>
    </source>
</evidence>
<evidence type="ECO:0000256" key="6">
    <source>
        <dbReference type="SAM" id="MobiDB-lite"/>
    </source>
</evidence>
<dbReference type="GO" id="GO:0070336">
    <property type="term" value="F:flap-structured DNA binding"/>
    <property type="evidence" value="ECO:0007669"/>
    <property type="project" value="TreeGrafter"/>
</dbReference>
<feature type="compositionally biased region" description="Basic and acidic residues" evidence="6">
    <location>
        <begin position="962"/>
        <end position="982"/>
    </location>
</feature>
<dbReference type="Pfam" id="PF08774">
    <property type="entry name" value="VRR_NUC"/>
    <property type="match status" value="1"/>
</dbReference>
<protein>
    <recommendedName>
        <fullName evidence="5">Fanconi-associated nuclease</fullName>
        <ecNumber evidence="5">3.1.4.1</ecNumber>
    </recommendedName>
</protein>
<dbReference type="SMART" id="SM00990">
    <property type="entry name" value="VRR_NUC"/>
    <property type="match status" value="1"/>
</dbReference>
<evidence type="ECO:0000256" key="1">
    <source>
        <dbReference type="ARBA" id="ARBA00022722"/>
    </source>
</evidence>
<evidence type="ECO:0000259" key="7">
    <source>
        <dbReference type="SMART" id="SM00990"/>
    </source>
</evidence>
<keyword evidence="3 5" id="KW-0378">Hydrolase</keyword>
<organism evidence="8 9">
    <name type="scientific">Trypanosoma brucei gambiense (strain MHOM/CI/86/DAL972)</name>
    <dbReference type="NCBI Taxonomy" id="679716"/>
    <lineage>
        <taxon>Eukaryota</taxon>
        <taxon>Discoba</taxon>
        <taxon>Euglenozoa</taxon>
        <taxon>Kinetoplastea</taxon>
        <taxon>Metakinetoplastina</taxon>
        <taxon>Trypanosomatida</taxon>
        <taxon>Trypanosomatidae</taxon>
        <taxon>Trypanosoma</taxon>
    </lineage>
</organism>
<evidence type="ECO:0000256" key="3">
    <source>
        <dbReference type="ARBA" id="ARBA00022801"/>
    </source>
</evidence>
<dbReference type="PANTHER" id="PTHR15749:SF4">
    <property type="entry name" value="FANCONI-ASSOCIATED NUCLEASE 1"/>
    <property type="match status" value="1"/>
</dbReference>
<reference evidence="9" key="1">
    <citation type="journal article" date="2010" name="PLoS Negl. Trop. Dis.">
        <title>The genome sequence of Trypanosoma brucei gambiense, causative agent of chronic human african trypanosomiasis.</title>
        <authorList>
            <person name="Jackson A.P."/>
            <person name="Sanders M."/>
            <person name="Berry A."/>
            <person name="McQuillan J."/>
            <person name="Aslett M.A."/>
            <person name="Quail M.A."/>
            <person name="Chukualim B."/>
            <person name="Capewell P."/>
            <person name="MacLeod A."/>
            <person name="Melville S.E."/>
            <person name="Gibson W."/>
            <person name="Barry J.D."/>
            <person name="Berriman M."/>
            <person name="Hertz-Fowler C."/>
        </authorList>
    </citation>
    <scope>NUCLEOTIDE SEQUENCE [LARGE SCALE GENOMIC DNA]</scope>
    <source>
        <strain evidence="9">MHOM/CI/86/DAL972</strain>
    </source>
</reference>
<dbReference type="EC" id="3.1.4.1" evidence="5"/>
<gene>
    <name evidence="8" type="ORF">TbgDal_X9240</name>
</gene>
<dbReference type="InterPro" id="IPR014883">
    <property type="entry name" value="VRR_NUC"/>
</dbReference>
<dbReference type="AlphaFoldDB" id="D0A3I9"/>
<dbReference type="InterPro" id="IPR033315">
    <property type="entry name" value="Fan1-like"/>
</dbReference>
<dbReference type="KEGG" id="tbg:TbgDal_X9240"/>
<keyword evidence="5" id="KW-0464">Manganese</keyword>
<keyword evidence="4 5" id="KW-0460">Magnesium</keyword>
<dbReference type="GeneID" id="23866048"/>
<evidence type="ECO:0000256" key="4">
    <source>
        <dbReference type="ARBA" id="ARBA00022842"/>
    </source>
</evidence>
<keyword evidence="5" id="KW-0234">DNA repair</keyword>
<dbReference type="GO" id="GO:0005634">
    <property type="term" value="C:nucleus"/>
    <property type="evidence" value="ECO:0007669"/>
    <property type="project" value="UniProtKB-SubCell"/>
</dbReference>
<keyword evidence="5" id="KW-0539">Nucleus</keyword>
<feature type="domain" description="VRR-NUC" evidence="7">
    <location>
        <begin position="851"/>
        <end position="948"/>
    </location>
</feature>
<dbReference type="PANTHER" id="PTHR15749">
    <property type="entry name" value="FANCONI-ASSOCIATED NUCLEASE 1"/>
    <property type="match status" value="1"/>
</dbReference>
<dbReference type="GO" id="GO:0036297">
    <property type="term" value="P:interstrand cross-link repair"/>
    <property type="evidence" value="ECO:0007669"/>
    <property type="project" value="InterPro"/>
</dbReference>
<comment type="catalytic activity">
    <reaction evidence="5">
        <text>Hydrolytically removes 5'-nucleotides successively from the 3'-hydroxy termini of 3'-hydroxy-terminated oligonucleotides.</text>
        <dbReference type="EC" id="3.1.4.1"/>
    </reaction>
</comment>
<comment type="similarity">
    <text evidence="5">Belongs to the FAN1 family.</text>
</comment>
<proteinExistence type="inferred from homology"/>
<keyword evidence="5" id="KW-0227">DNA damage</keyword>
<dbReference type="EMBL" id="FN554973">
    <property type="protein sequence ID" value="CBH15833.1"/>
    <property type="molecule type" value="Genomic_DNA"/>
</dbReference>
<dbReference type="GO" id="GO:0046872">
    <property type="term" value="F:metal ion binding"/>
    <property type="evidence" value="ECO:0007669"/>
    <property type="project" value="UniProtKB-KW"/>
</dbReference>